<sequence length="180" mass="19640">MCADCGAAEPDWASLNLGVLLCIECSGVHRNLVVHISKEKLKVFTFLLVIALEKVEHANTSLTLTKAMLLQNQTTAMEDHSSSCLLSDTLHKSSTMNSIDSAGNSDNIYELDECFEGFTLLHLACLTSDMGMVELLLQYGANVNSTDVRRTPLHHCILIGRHSSAKPDKVSCPIHILLSS</sequence>
<protein>
    <recommendedName>
        <fullName evidence="6">Arf-GAP domain-containing protein</fullName>
    </recommendedName>
</protein>
<dbReference type="SMART" id="SM00105">
    <property type="entry name" value="ArfGap"/>
    <property type="match status" value="1"/>
</dbReference>
<comment type="caution">
    <text evidence="7">The sequence shown here is derived from an EMBL/GenBank/DDBJ whole genome shotgun (WGS) entry which is preliminary data.</text>
</comment>
<dbReference type="PANTHER" id="PTHR23180:SF160">
    <property type="entry name" value="ADP-RIBOSYLATION FACTOR GTPASE-ACTIVATING PROTEIN EFFECTOR PROTEIN 1"/>
    <property type="match status" value="1"/>
</dbReference>
<evidence type="ECO:0000256" key="4">
    <source>
        <dbReference type="PROSITE-ProRule" id="PRU00023"/>
    </source>
</evidence>
<reference evidence="7 8" key="1">
    <citation type="submission" date="2020-08" db="EMBL/GenBank/DDBJ databases">
        <title>Plant Genome Project.</title>
        <authorList>
            <person name="Zhang R.-G."/>
        </authorList>
    </citation>
    <scope>NUCLEOTIDE SEQUENCE [LARGE SCALE GENOMIC DNA]</scope>
    <source>
        <tissue evidence="7">Rhizome</tissue>
    </source>
</reference>
<dbReference type="PANTHER" id="PTHR23180">
    <property type="entry name" value="CENTAURIN/ARF"/>
    <property type="match status" value="1"/>
</dbReference>
<dbReference type="PROSITE" id="PS50297">
    <property type="entry name" value="ANK_REP_REGION"/>
    <property type="match status" value="1"/>
</dbReference>
<dbReference type="InterPro" id="IPR036770">
    <property type="entry name" value="Ankyrin_rpt-contain_sf"/>
</dbReference>
<dbReference type="GO" id="GO:0008270">
    <property type="term" value="F:zinc ion binding"/>
    <property type="evidence" value="ECO:0007669"/>
    <property type="project" value="UniProtKB-KW"/>
</dbReference>
<organism evidence="7 8">
    <name type="scientific">Zingiber officinale</name>
    <name type="common">Ginger</name>
    <name type="synonym">Amomum zingiber</name>
    <dbReference type="NCBI Taxonomy" id="94328"/>
    <lineage>
        <taxon>Eukaryota</taxon>
        <taxon>Viridiplantae</taxon>
        <taxon>Streptophyta</taxon>
        <taxon>Embryophyta</taxon>
        <taxon>Tracheophyta</taxon>
        <taxon>Spermatophyta</taxon>
        <taxon>Magnoliopsida</taxon>
        <taxon>Liliopsida</taxon>
        <taxon>Zingiberales</taxon>
        <taxon>Zingiberaceae</taxon>
        <taxon>Zingiber</taxon>
    </lineage>
</organism>
<evidence type="ECO:0000313" key="8">
    <source>
        <dbReference type="Proteomes" id="UP000734854"/>
    </source>
</evidence>
<dbReference type="Gene3D" id="1.25.40.20">
    <property type="entry name" value="Ankyrin repeat-containing domain"/>
    <property type="match status" value="1"/>
</dbReference>
<evidence type="ECO:0000256" key="3">
    <source>
        <dbReference type="ARBA" id="ARBA00022833"/>
    </source>
</evidence>
<dbReference type="InterPro" id="IPR045258">
    <property type="entry name" value="ACAP1/2/3-like"/>
</dbReference>
<keyword evidence="3" id="KW-0862">Zinc</keyword>
<gene>
    <name evidence="7" type="ORF">ZIOFF_008824</name>
</gene>
<dbReference type="SUPFAM" id="SSF57863">
    <property type="entry name" value="ArfGap/RecO-like zinc finger"/>
    <property type="match status" value="1"/>
</dbReference>
<proteinExistence type="predicted"/>
<dbReference type="GO" id="GO:0005096">
    <property type="term" value="F:GTPase activator activity"/>
    <property type="evidence" value="ECO:0007669"/>
    <property type="project" value="InterPro"/>
</dbReference>
<name>A0A8J5IGZ1_ZINOF</name>
<keyword evidence="8" id="KW-1185">Reference proteome</keyword>
<dbReference type="InterPro" id="IPR001164">
    <property type="entry name" value="ArfGAP_dom"/>
</dbReference>
<dbReference type="AlphaFoldDB" id="A0A8J5IGZ1"/>
<evidence type="ECO:0000256" key="2">
    <source>
        <dbReference type="ARBA" id="ARBA00022771"/>
    </source>
</evidence>
<feature type="repeat" description="ANK" evidence="4">
    <location>
        <begin position="116"/>
        <end position="148"/>
    </location>
</feature>
<dbReference type="EMBL" id="JACMSC010000002">
    <property type="protein sequence ID" value="KAG6534916.1"/>
    <property type="molecule type" value="Genomic_DNA"/>
</dbReference>
<dbReference type="Pfam" id="PF01412">
    <property type="entry name" value="ArfGap"/>
    <property type="match status" value="1"/>
</dbReference>
<dbReference type="InterPro" id="IPR002110">
    <property type="entry name" value="Ankyrin_rpt"/>
</dbReference>
<dbReference type="Pfam" id="PF00023">
    <property type="entry name" value="Ank"/>
    <property type="match status" value="1"/>
</dbReference>
<feature type="domain" description="Arf-GAP" evidence="6">
    <location>
        <begin position="1"/>
        <end position="40"/>
    </location>
</feature>
<dbReference type="InterPro" id="IPR038508">
    <property type="entry name" value="ArfGAP_dom_sf"/>
</dbReference>
<dbReference type="Gene3D" id="1.10.220.150">
    <property type="entry name" value="Arf GTPase activating protein"/>
    <property type="match status" value="1"/>
</dbReference>
<dbReference type="SMART" id="SM00248">
    <property type="entry name" value="ANK"/>
    <property type="match status" value="1"/>
</dbReference>
<evidence type="ECO:0000313" key="7">
    <source>
        <dbReference type="EMBL" id="KAG6534916.1"/>
    </source>
</evidence>
<accession>A0A8J5IGZ1</accession>
<keyword evidence="1" id="KW-0479">Metal-binding</keyword>
<dbReference type="InterPro" id="IPR037278">
    <property type="entry name" value="ARFGAP/RecO"/>
</dbReference>
<dbReference type="SUPFAM" id="SSF48403">
    <property type="entry name" value="Ankyrin repeat"/>
    <property type="match status" value="1"/>
</dbReference>
<dbReference type="PROSITE" id="PS50115">
    <property type="entry name" value="ARFGAP"/>
    <property type="match status" value="1"/>
</dbReference>
<evidence type="ECO:0000259" key="6">
    <source>
        <dbReference type="PROSITE" id="PS50115"/>
    </source>
</evidence>
<dbReference type="Proteomes" id="UP000734854">
    <property type="component" value="Unassembled WGS sequence"/>
</dbReference>
<evidence type="ECO:0000256" key="1">
    <source>
        <dbReference type="ARBA" id="ARBA00022723"/>
    </source>
</evidence>
<evidence type="ECO:0000256" key="5">
    <source>
        <dbReference type="PROSITE-ProRule" id="PRU00288"/>
    </source>
</evidence>
<dbReference type="PROSITE" id="PS50088">
    <property type="entry name" value="ANK_REPEAT"/>
    <property type="match status" value="1"/>
</dbReference>
<keyword evidence="2 5" id="KW-0863">Zinc-finger</keyword>
<keyword evidence="4" id="KW-0040">ANK repeat</keyword>